<organism evidence="2 3">
    <name type="scientific">Mytilus galloprovincialis</name>
    <name type="common">Mediterranean mussel</name>
    <dbReference type="NCBI Taxonomy" id="29158"/>
    <lineage>
        <taxon>Eukaryota</taxon>
        <taxon>Metazoa</taxon>
        <taxon>Spiralia</taxon>
        <taxon>Lophotrochozoa</taxon>
        <taxon>Mollusca</taxon>
        <taxon>Bivalvia</taxon>
        <taxon>Autobranchia</taxon>
        <taxon>Pteriomorphia</taxon>
        <taxon>Mytilida</taxon>
        <taxon>Mytiloidea</taxon>
        <taxon>Mytilidae</taxon>
        <taxon>Mytilinae</taxon>
        <taxon>Mytilus</taxon>
    </lineage>
</organism>
<evidence type="ECO:0000256" key="1">
    <source>
        <dbReference type="SAM" id="Coils"/>
    </source>
</evidence>
<evidence type="ECO:0000313" key="3">
    <source>
        <dbReference type="Proteomes" id="UP000596742"/>
    </source>
</evidence>
<feature type="non-terminal residue" evidence="2">
    <location>
        <position position="1"/>
    </location>
</feature>
<dbReference type="OrthoDB" id="6197421at2759"/>
<feature type="coiled-coil region" evidence="1">
    <location>
        <begin position="4"/>
        <end position="38"/>
    </location>
</feature>
<dbReference type="AlphaFoldDB" id="A0A8B6DY76"/>
<accession>A0A8B6DY76</accession>
<comment type="caution">
    <text evidence="2">The sequence shown here is derived from an EMBL/GenBank/DDBJ whole genome shotgun (WGS) entry which is preliminary data.</text>
</comment>
<feature type="coiled-coil region" evidence="1">
    <location>
        <begin position="81"/>
        <end position="164"/>
    </location>
</feature>
<dbReference type="EMBL" id="UYJE01004199">
    <property type="protein sequence ID" value="VDI25893.1"/>
    <property type="molecule type" value="Genomic_DNA"/>
</dbReference>
<protein>
    <submittedName>
        <fullName evidence="2">Uncharacterized protein</fullName>
    </submittedName>
</protein>
<dbReference type="Proteomes" id="UP000596742">
    <property type="component" value="Unassembled WGS sequence"/>
</dbReference>
<evidence type="ECO:0000313" key="2">
    <source>
        <dbReference type="EMBL" id="VDI25893.1"/>
    </source>
</evidence>
<reference evidence="2" key="1">
    <citation type="submission" date="2018-11" db="EMBL/GenBank/DDBJ databases">
        <authorList>
            <person name="Alioto T."/>
            <person name="Alioto T."/>
        </authorList>
    </citation>
    <scope>NUCLEOTIDE SEQUENCE</scope>
</reference>
<gene>
    <name evidence="2" type="ORF">MGAL_10B053299</name>
</gene>
<keyword evidence="1" id="KW-0175">Coiled coil</keyword>
<keyword evidence="3" id="KW-1185">Reference proteome</keyword>
<name>A0A8B6DY76_MYTGA</name>
<proteinExistence type="predicted"/>
<sequence>ETEKNASQRAIAKLQDHIKKLSAELKEVKNSVIKKEADKITSQRAVTKLQSNLRIVSEDLRGSRQSVTNSEAEKIVSQRTILRLQNNLRNVFEELDDLTTRLLNKTDKLQVAEQKVIELTKSMNDQKQDKETSLAKLDQLDKENKDLENQLRSNEIELELLKTSIETERNKHESAMEWLHVRCTEMESELKRYKDAHFNLLLKLDSVHNYSKISIEESALVDKTFIDQRLEDERAKEEHLAEETTYVINKFTSAKDRHEVIKSFKRRIEKESCSSPANNQISPDNDSGIEYDTTVSHTYCDIKYCKERLAENNTTTNCHNKREKNINVFNINMNIADSKVSFIDKTEEQMLSLNGGSDNHQAIEETYKL</sequence>